<feature type="region of interest" description="Disordered" evidence="1">
    <location>
        <begin position="218"/>
        <end position="241"/>
    </location>
</feature>
<sequence length="346" mass="37125">MSFNWAANTDSPPPQPTIPTAEPPSVWLSSRDTKLYGPTPGYQPGLIKCKDCDKVVLRPFAQEHLANCKTIRAKKKGGKLTEADASKKRKSSPTEDPSLPAKKKLKLVAAPSRRHKGPVDYDKHCGVINDKGLPCSRSLTCKSHSMGAKRAVLGRSRKYDELLLQWNRENNPNFVEPVKRESKAERKEKKEKEKAEKKRLAEEAAAAAGIDLNAINKKATSSNSGAGSNAPTGTQKKSKKASAAAAAVKGVVEDLVDETPENLDHIDSEAELEDMVASLKSAGHTGSIGVPLAIPCDASSWFVQRREKVRCCRDLLLGALGGAPLSVGGSSLIPMGRSSSITSRLG</sequence>
<dbReference type="PROSITE" id="PS51505">
    <property type="entry name" value="SCA7"/>
    <property type="match status" value="1"/>
</dbReference>
<protein>
    <submittedName>
        <fullName evidence="3">SCA7, zinc-binding domain-containing protein</fullName>
    </submittedName>
</protein>
<dbReference type="GO" id="GO:0031048">
    <property type="term" value="P:regulatory ncRNA-mediated heterochromatin formation"/>
    <property type="evidence" value="ECO:0007669"/>
    <property type="project" value="TreeGrafter"/>
</dbReference>
<dbReference type="PANTHER" id="PTHR47805">
    <property type="entry name" value="SAGA-ASSOCIATED FACTOR 73"/>
    <property type="match status" value="1"/>
</dbReference>
<dbReference type="Pfam" id="PF08313">
    <property type="entry name" value="SCA7"/>
    <property type="match status" value="1"/>
</dbReference>
<feature type="region of interest" description="Disordered" evidence="1">
    <location>
        <begin position="1"/>
        <end position="32"/>
    </location>
</feature>
<evidence type="ECO:0000313" key="3">
    <source>
        <dbReference type="EMBL" id="TFL02012.1"/>
    </source>
</evidence>
<dbReference type="GO" id="GO:0006357">
    <property type="term" value="P:regulation of transcription by RNA polymerase II"/>
    <property type="evidence" value="ECO:0007669"/>
    <property type="project" value="TreeGrafter"/>
</dbReference>
<dbReference type="GO" id="GO:1904802">
    <property type="term" value="P:RITS complex assembly"/>
    <property type="evidence" value="ECO:0007669"/>
    <property type="project" value="TreeGrafter"/>
</dbReference>
<dbReference type="EMBL" id="ML178823">
    <property type="protein sequence ID" value="TFL02012.1"/>
    <property type="molecule type" value="Genomic_DNA"/>
</dbReference>
<reference evidence="3 4" key="1">
    <citation type="journal article" date="2019" name="Nat. Ecol. Evol.">
        <title>Megaphylogeny resolves global patterns of mushroom evolution.</title>
        <authorList>
            <person name="Varga T."/>
            <person name="Krizsan K."/>
            <person name="Foldi C."/>
            <person name="Dima B."/>
            <person name="Sanchez-Garcia M."/>
            <person name="Sanchez-Ramirez S."/>
            <person name="Szollosi G.J."/>
            <person name="Szarkandi J.G."/>
            <person name="Papp V."/>
            <person name="Albert L."/>
            <person name="Andreopoulos W."/>
            <person name="Angelini C."/>
            <person name="Antonin V."/>
            <person name="Barry K.W."/>
            <person name="Bougher N.L."/>
            <person name="Buchanan P."/>
            <person name="Buyck B."/>
            <person name="Bense V."/>
            <person name="Catcheside P."/>
            <person name="Chovatia M."/>
            <person name="Cooper J."/>
            <person name="Damon W."/>
            <person name="Desjardin D."/>
            <person name="Finy P."/>
            <person name="Geml J."/>
            <person name="Haridas S."/>
            <person name="Hughes K."/>
            <person name="Justo A."/>
            <person name="Karasinski D."/>
            <person name="Kautmanova I."/>
            <person name="Kiss B."/>
            <person name="Kocsube S."/>
            <person name="Kotiranta H."/>
            <person name="LaButti K.M."/>
            <person name="Lechner B.E."/>
            <person name="Liimatainen K."/>
            <person name="Lipzen A."/>
            <person name="Lukacs Z."/>
            <person name="Mihaltcheva S."/>
            <person name="Morgado L.N."/>
            <person name="Niskanen T."/>
            <person name="Noordeloos M.E."/>
            <person name="Ohm R.A."/>
            <person name="Ortiz-Santana B."/>
            <person name="Ovrebo C."/>
            <person name="Racz N."/>
            <person name="Riley R."/>
            <person name="Savchenko A."/>
            <person name="Shiryaev A."/>
            <person name="Soop K."/>
            <person name="Spirin V."/>
            <person name="Szebenyi C."/>
            <person name="Tomsovsky M."/>
            <person name="Tulloss R.E."/>
            <person name="Uehling J."/>
            <person name="Grigoriev I.V."/>
            <person name="Vagvolgyi C."/>
            <person name="Papp T."/>
            <person name="Martin F.M."/>
            <person name="Miettinen O."/>
            <person name="Hibbett D.S."/>
            <person name="Nagy L.G."/>
        </authorList>
    </citation>
    <scope>NUCLEOTIDE SEQUENCE [LARGE SCALE GENOMIC DNA]</scope>
    <source>
        <strain evidence="3 4">CBS 309.79</strain>
    </source>
</reference>
<feature type="compositionally biased region" description="Basic residues" evidence="1">
    <location>
        <begin position="101"/>
        <end position="116"/>
    </location>
</feature>
<evidence type="ECO:0000256" key="1">
    <source>
        <dbReference type="SAM" id="MobiDB-lite"/>
    </source>
</evidence>
<dbReference type="Proteomes" id="UP000305067">
    <property type="component" value="Unassembled WGS sequence"/>
</dbReference>
<dbReference type="Gene3D" id="6.10.140.1270">
    <property type="match status" value="1"/>
</dbReference>
<proteinExistence type="predicted"/>
<dbReference type="AlphaFoldDB" id="A0A5C3QJR8"/>
<evidence type="ECO:0000259" key="2">
    <source>
        <dbReference type="PROSITE" id="PS51505"/>
    </source>
</evidence>
<dbReference type="GO" id="GO:0000124">
    <property type="term" value="C:SAGA complex"/>
    <property type="evidence" value="ECO:0007669"/>
    <property type="project" value="InterPro"/>
</dbReference>
<keyword evidence="4" id="KW-1185">Reference proteome</keyword>
<name>A0A5C3QJR8_9AGAR</name>
<feature type="domain" description="SCA7" evidence="2">
    <location>
        <begin position="112"/>
        <end position="178"/>
    </location>
</feature>
<dbReference type="STRING" id="1884261.A0A5C3QJR8"/>
<dbReference type="InterPro" id="IPR037804">
    <property type="entry name" value="SGF73"/>
</dbReference>
<accession>A0A5C3QJR8</accession>
<organism evidence="3 4">
    <name type="scientific">Pterulicium gracile</name>
    <dbReference type="NCBI Taxonomy" id="1884261"/>
    <lineage>
        <taxon>Eukaryota</taxon>
        <taxon>Fungi</taxon>
        <taxon>Dikarya</taxon>
        <taxon>Basidiomycota</taxon>
        <taxon>Agaricomycotina</taxon>
        <taxon>Agaricomycetes</taxon>
        <taxon>Agaricomycetidae</taxon>
        <taxon>Agaricales</taxon>
        <taxon>Pleurotineae</taxon>
        <taxon>Pterulaceae</taxon>
        <taxon>Pterulicium</taxon>
    </lineage>
</organism>
<feature type="region of interest" description="Disordered" evidence="1">
    <location>
        <begin position="178"/>
        <end position="200"/>
    </location>
</feature>
<dbReference type="PANTHER" id="PTHR47805:SF1">
    <property type="entry name" value="SAGA-ASSOCIATED FACTOR 73"/>
    <property type="match status" value="1"/>
</dbReference>
<feature type="region of interest" description="Disordered" evidence="1">
    <location>
        <begin position="76"/>
        <end position="116"/>
    </location>
</feature>
<gene>
    <name evidence="3" type="ORF">BDV98DRAFT_528789</name>
</gene>
<dbReference type="OrthoDB" id="21678at2759"/>
<dbReference type="InterPro" id="IPR013243">
    <property type="entry name" value="SCA7_dom"/>
</dbReference>
<feature type="compositionally biased region" description="Low complexity" evidence="1">
    <location>
        <begin position="221"/>
        <end position="230"/>
    </location>
</feature>
<evidence type="ECO:0000313" key="4">
    <source>
        <dbReference type="Proteomes" id="UP000305067"/>
    </source>
</evidence>